<dbReference type="EMBL" id="JBHRTI010000003">
    <property type="protein sequence ID" value="MFC3146375.1"/>
    <property type="molecule type" value="Genomic_DNA"/>
</dbReference>
<dbReference type="HAMAP" id="MF_01186">
    <property type="entry name" value="LPS_assembly_LptE"/>
    <property type="match status" value="1"/>
</dbReference>
<keyword evidence="3 6" id="KW-0564">Palmitate</keyword>
<keyword evidence="9" id="KW-1185">Reference proteome</keyword>
<comment type="caution">
    <text evidence="8">The sequence shown here is derived from an EMBL/GenBank/DDBJ whole genome shotgun (WGS) entry which is preliminary data.</text>
</comment>
<evidence type="ECO:0000256" key="5">
    <source>
        <dbReference type="ARBA" id="ARBA00023288"/>
    </source>
</evidence>
<evidence type="ECO:0000256" key="1">
    <source>
        <dbReference type="ARBA" id="ARBA00022729"/>
    </source>
</evidence>
<organism evidence="8 9">
    <name type="scientific">Piscinibacterium candidicorallinum</name>
    <dbReference type="NCBI Taxonomy" id="1793872"/>
    <lineage>
        <taxon>Bacteria</taxon>
        <taxon>Pseudomonadati</taxon>
        <taxon>Pseudomonadota</taxon>
        <taxon>Betaproteobacteria</taxon>
        <taxon>Burkholderiales</taxon>
        <taxon>Piscinibacterium</taxon>
    </lineage>
</organism>
<dbReference type="InterPro" id="IPR007485">
    <property type="entry name" value="LPS_assembly_LptE"/>
</dbReference>
<comment type="similarity">
    <text evidence="6">Belongs to the LptE lipoprotein family.</text>
</comment>
<dbReference type="Proteomes" id="UP001595556">
    <property type="component" value="Unassembled WGS sequence"/>
</dbReference>
<keyword evidence="1 6" id="KW-0732">Signal</keyword>
<accession>A0ABV7H2B1</accession>
<evidence type="ECO:0000313" key="8">
    <source>
        <dbReference type="EMBL" id="MFC3146375.1"/>
    </source>
</evidence>
<dbReference type="PANTHER" id="PTHR38098">
    <property type="entry name" value="LPS-ASSEMBLY LIPOPROTEIN LPTE"/>
    <property type="match status" value="1"/>
</dbReference>
<comment type="subunit">
    <text evidence="6">Component of the lipopolysaccharide transport and assembly complex. Interacts with LptD.</text>
</comment>
<evidence type="ECO:0000313" key="9">
    <source>
        <dbReference type="Proteomes" id="UP001595556"/>
    </source>
</evidence>
<proteinExistence type="inferred from homology"/>
<dbReference type="PANTHER" id="PTHR38098:SF1">
    <property type="entry name" value="LPS-ASSEMBLY LIPOPROTEIN LPTE"/>
    <property type="match status" value="1"/>
</dbReference>
<protein>
    <recommendedName>
        <fullName evidence="6">LPS-assembly lipoprotein LptE</fullName>
    </recommendedName>
</protein>
<evidence type="ECO:0000256" key="3">
    <source>
        <dbReference type="ARBA" id="ARBA00023139"/>
    </source>
</evidence>
<dbReference type="Pfam" id="PF04390">
    <property type="entry name" value="LptE"/>
    <property type="match status" value="1"/>
</dbReference>
<evidence type="ECO:0000256" key="7">
    <source>
        <dbReference type="SAM" id="SignalP"/>
    </source>
</evidence>
<keyword evidence="2 6" id="KW-0472">Membrane</keyword>
<keyword evidence="5 6" id="KW-0449">Lipoprotein</keyword>
<evidence type="ECO:0000256" key="4">
    <source>
        <dbReference type="ARBA" id="ARBA00023237"/>
    </source>
</evidence>
<feature type="chain" id="PRO_5046319911" description="LPS-assembly lipoprotein LptE" evidence="7">
    <location>
        <begin position="25"/>
        <end position="171"/>
    </location>
</feature>
<feature type="signal peptide" evidence="7">
    <location>
        <begin position="1"/>
        <end position="24"/>
    </location>
</feature>
<sequence>MLRLGALAFAVSLAAGCGFTLRGAAPMQFETVAVQAPEDSVFAAELRRSIAGSTTSKIVRDPKAAALRIDLLGEERTRESLTVNAQGRVREYSLFLKVRVRAQDAQGNEIMNPTEFTQRRDVSFNENILLAKESEDQLLYRDMASEIVQLVARRVSALKPHGSASSAAPVK</sequence>
<evidence type="ECO:0000256" key="6">
    <source>
        <dbReference type="HAMAP-Rule" id="MF_01186"/>
    </source>
</evidence>
<name>A0ABV7H2B1_9BURK</name>
<gene>
    <name evidence="6 8" type="primary">lptE</name>
    <name evidence="8" type="ORF">ACFOEN_01820</name>
</gene>
<dbReference type="PROSITE" id="PS51257">
    <property type="entry name" value="PROKAR_LIPOPROTEIN"/>
    <property type="match status" value="1"/>
</dbReference>
<dbReference type="Gene3D" id="3.30.160.150">
    <property type="entry name" value="Lipoprotein like domain"/>
    <property type="match status" value="1"/>
</dbReference>
<comment type="function">
    <text evidence="6">Together with LptD, is involved in the assembly of lipopolysaccharide (LPS) at the surface of the outer membrane. Required for the proper assembly of LptD. Binds LPS and may serve as the LPS recognition site at the outer membrane.</text>
</comment>
<reference evidence="9" key="1">
    <citation type="journal article" date="2019" name="Int. J. Syst. Evol. Microbiol.">
        <title>The Global Catalogue of Microorganisms (GCM) 10K type strain sequencing project: providing services to taxonomists for standard genome sequencing and annotation.</title>
        <authorList>
            <consortium name="The Broad Institute Genomics Platform"/>
            <consortium name="The Broad Institute Genome Sequencing Center for Infectious Disease"/>
            <person name="Wu L."/>
            <person name="Ma J."/>
        </authorList>
    </citation>
    <scope>NUCLEOTIDE SEQUENCE [LARGE SCALE GENOMIC DNA]</scope>
    <source>
        <strain evidence="9">KCTC 52168</strain>
    </source>
</reference>
<comment type="subcellular location">
    <subcellularLocation>
        <location evidence="6">Cell outer membrane</location>
        <topology evidence="6">Lipid-anchor</topology>
    </subcellularLocation>
</comment>
<evidence type="ECO:0000256" key="2">
    <source>
        <dbReference type="ARBA" id="ARBA00023136"/>
    </source>
</evidence>
<keyword evidence="4 6" id="KW-0998">Cell outer membrane</keyword>